<accession>A0ABN9XF59</accession>
<feature type="non-terminal residue" evidence="3">
    <location>
        <position position="1"/>
    </location>
</feature>
<dbReference type="EMBL" id="CAUYUJ010020265">
    <property type="protein sequence ID" value="CAK0896974.1"/>
    <property type="molecule type" value="Genomic_DNA"/>
</dbReference>
<dbReference type="Proteomes" id="UP001189429">
    <property type="component" value="Unassembled WGS sequence"/>
</dbReference>
<dbReference type="PANTHER" id="PTHR43968">
    <property type="match status" value="1"/>
</dbReference>
<dbReference type="SUPFAM" id="SSF52833">
    <property type="entry name" value="Thioredoxin-like"/>
    <property type="match status" value="1"/>
</dbReference>
<name>A0ABN9XF59_9DINO</name>
<dbReference type="Gene3D" id="3.40.30.10">
    <property type="entry name" value="Glutaredoxin"/>
    <property type="match status" value="1"/>
</dbReference>
<evidence type="ECO:0008006" key="5">
    <source>
        <dbReference type="Google" id="ProtNLM"/>
    </source>
</evidence>
<reference evidence="3" key="1">
    <citation type="submission" date="2023-10" db="EMBL/GenBank/DDBJ databases">
        <authorList>
            <person name="Chen Y."/>
            <person name="Shah S."/>
            <person name="Dougan E. K."/>
            <person name="Thang M."/>
            <person name="Chan C."/>
        </authorList>
    </citation>
    <scope>NUCLEOTIDE SEQUENCE [LARGE SCALE GENOMIC DNA]</scope>
</reference>
<dbReference type="PANTHER" id="PTHR43968:SF14">
    <property type="entry name" value="GLUTATHIONE S-TRANSFERASE"/>
    <property type="match status" value="1"/>
</dbReference>
<evidence type="ECO:0000259" key="1">
    <source>
        <dbReference type="PROSITE" id="PS50404"/>
    </source>
</evidence>
<dbReference type="Gene3D" id="1.20.1050.10">
    <property type="match status" value="1"/>
</dbReference>
<dbReference type="Pfam" id="PF13409">
    <property type="entry name" value="GST_N_2"/>
    <property type="match status" value="1"/>
</dbReference>
<sequence length="590" mass="63853">VYVRVLVMHCDQLHLPISASGMPRRARQGPQHAQAFGPCEGECRTRGTIVPCSAPLLRPFSGSGGPRRCQPPPPPAVPRMSRAGGPRGILALAALLCLLAGARRWDALLVPSRRALSPRRALAPARGPRVGCSFFGAGGAAPAAADLVDGAPSWEDLRARLEAAQTPAERAFRRDLAAGTGPPNAMANLRVFGGGEEAAKQVTLFRDSASWCPYCQKVWILLEEKQIPYNVKRVNMNCYGDKPPDFLAMQPSGQIPAAIINGAVLRSSDQIIQTLLRMPGASQEADDALDPFDRPESNALLSLDRTLGSGWLDWVRGGGNGARFMDGLQRLEEALSEDESGPYFLGERFSLIDIMYTPYFERAVASLAYYLGFNIRDSERYPAINRWLDALDTRPSIQASKSDYYTHCWDLPPQIGGCNPDPRGAEVREQIDGGNWKLPLQDSWEPDWGWVPPAAARREAVERLLHQPQSVARFAARGAAAAGFPPAWAELADPNARPAEEWVPAVELFLRHAAALLLADGADGRGDPPAEEVRRAAADAAAAVPQASRGQLAGCLEYLQKRVGVPRDMSQPAARRLRAVLGELAAGLRA</sequence>
<proteinExistence type="predicted"/>
<dbReference type="Pfam" id="PF13410">
    <property type="entry name" value="GST_C_2"/>
    <property type="match status" value="1"/>
</dbReference>
<protein>
    <recommendedName>
        <fullName evidence="5">Glutathione transferase</fullName>
    </recommendedName>
</protein>
<dbReference type="InterPro" id="IPR040079">
    <property type="entry name" value="Glutathione_S-Trfase"/>
</dbReference>
<evidence type="ECO:0000259" key="2">
    <source>
        <dbReference type="PROSITE" id="PS50405"/>
    </source>
</evidence>
<dbReference type="InterPro" id="IPR036249">
    <property type="entry name" value="Thioredoxin-like_sf"/>
</dbReference>
<evidence type="ECO:0000313" key="3">
    <source>
        <dbReference type="EMBL" id="CAK0896974.1"/>
    </source>
</evidence>
<dbReference type="PROSITE" id="PS50404">
    <property type="entry name" value="GST_NTER"/>
    <property type="match status" value="1"/>
</dbReference>
<gene>
    <name evidence="3" type="ORF">PCOR1329_LOCUS75294</name>
</gene>
<dbReference type="InterPro" id="IPR050983">
    <property type="entry name" value="GST_Omega/HSP26"/>
</dbReference>
<dbReference type="CDD" id="cd00299">
    <property type="entry name" value="GST_C_family"/>
    <property type="match status" value="1"/>
</dbReference>
<comment type="caution">
    <text evidence="3">The sequence shown here is derived from an EMBL/GenBank/DDBJ whole genome shotgun (WGS) entry which is preliminary data.</text>
</comment>
<dbReference type="CDD" id="cd00570">
    <property type="entry name" value="GST_N_family"/>
    <property type="match status" value="1"/>
</dbReference>
<dbReference type="InterPro" id="IPR036282">
    <property type="entry name" value="Glutathione-S-Trfase_C_sf"/>
</dbReference>
<evidence type="ECO:0000313" key="4">
    <source>
        <dbReference type="Proteomes" id="UP001189429"/>
    </source>
</evidence>
<organism evidence="3 4">
    <name type="scientific">Prorocentrum cordatum</name>
    <dbReference type="NCBI Taxonomy" id="2364126"/>
    <lineage>
        <taxon>Eukaryota</taxon>
        <taxon>Sar</taxon>
        <taxon>Alveolata</taxon>
        <taxon>Dinophyceae</taxon>
        <taxon>Prorocentrales</taxon>
        <taxon>Prorocentraceae</taxon>
        <taxon>Prorocentrum</taxon>
    </lineage>
</organism>
<dbReference type="SUPFAM" id="SSF47616">
    <property type="entry name" value="GST C-terminal domain-like"/>
    <property type="match status" value="1"/>
</dbReference>
<feature type="domain" description="GST N-terminal" evidence="1">
    <location>
        <begin position="202"/>
        <end position="283"/>
    </location>
</feature>
<keyword evidence="4" id="KW-1185">Reference proteome</keyword>
<dbReference type="InterPro" id="IPR004045">
    <property type="entry name" value="Glutathione_S-Trfase_N"/>
</dbReference>
<dbReference type="SFLD" id="SFLDS00019">
    <property type="entry name" value="Glutathione_Transferase_(cytos"/>
    <property type="match status" value="1"/>
</dbReference>
<dbReference type="PROSITE" id="PS50405">
    <property type="entry name" value="GST_CTER"/>
    <property type="match status" value="1"/>
</dbReference>
<dbReference type="SFLD" id="SFLDG00358">
    <property type="entry name" value="Main_(cytGST)"/>
    <property type="match status" value="1"/>
</dbReference>
<dbReference type="InterPro" id="IPR010987">
    <property type="entry name" value="Glutathione-S-Trfase_C-like"/>
</dbReference>
<feature type="domain" description="GST C-terminal" evidence="2">
    <location>
        <begin position="274"/>
        <end position="414"/>
    </location>
</feature>